<keyword evidence="1" id="KW-0472">Membrane</keyword>
<sequence>MPVSFWKKYGPMIPPDQNPHQTVTFSGCILFWCVLCGLVSSQIRQFCLLTYPFIQKWASSLKIIFLAKFGSTANCPRTQSANTRRCVWSFTLSACVSWILYGCRPKSRRKIRQVEVTERPSSCERRGIDCLGFCTFTVIF</sequence>
<keyword evidence="3" id="KW-1185">Reference proteome</keyword>
<feature type="transmembrane region" description="Helical" evidence="1">
    <location>
        <begin position="20"/>
        <end position="39"/>
    </location>
</feature>
<keyword evidence="1" id="KW-0812">Transmembrane</keyword>
<accession>A0AAV0WQJ2</accession>
<dbReference type="Proteomes" id="UP001160148">
    <property type="component" value="Unassembled WGS sequence"/>
</dbReference>
<name>A0AAV0WQJ2_9HEMI</name>
<comment type="caution">
    <text evidence="2">The sequence shown here is derived from an EMBL/GenBank/DDBJ whole genome shotgun (WGS) entry which is preliminary data.</text>
</comment>
<evidence type="ECO:0000313" key="3">
    <source>
        <dbReference type="Proteomes" id="UP001160148"/>
    </source>
</evidence>
<gene>
    <name evidence="2" type="ORF">MEUPH1_LOCUS13866</name>
</gene>
<evidence type="ECO:0000313" key="2">
    <source>
        <dbReference type="EMBL" id="CAI6358339.1"/>
    </source>
</evidence>
<protein>
    <submittedName>
        <fullName evidence="2">Uncharacterized protein</fullName>
    </submittedName>
</protein>
<dbReference type="AlphaFoldDB" id="A0AAV0WQJ2"/>
<evidence type="ECO:0000256" key="1">
    <source>
        <dbReference type="SAM" id="Phobius"/>
    </source>
</evidence>
<dbReference type="EMBL" id="CARXXK010000002">
    <property type="protein sequence ID" value="CAI6358339.1"/>
    <property type="molecule type" value="Genomic_DNA"/>
</dbReference>
<keyword evidence="1" id="KW-1133">Transmembrane helix</keyword>
<reference evidence="2 3" key="1">
    <citation type="submission" date="2023-01" db="EMBL/GenBank/DDBJ databases">
        <authorList>
            <person name="Whitehead M."/>
        </authorList>
    </citation>
    <scope>NUCLEOTIDE SEQUENCE [LARGE SCALE GENOMIC DNA]</scope>
</reference>
<proteinExistence type="predicted"/>
<dbReference type="PROSITE" id="PS51257">
    <property type="entry name" value="PROKAR_LIPOPROTEIN"/>
    <property type="match status" value="1"/>
</dbReference>
<organism evidence="2 3">
    <name type="scientific">Macrosiphum euphorbiae</name>
    <name type="common">potato aphid</name>
    <dbReference type="NCBI Taxonomy" id="13131"/>
    <lineage>
        <taxon>Eukaryota</taxon>
        <taxon>Metazoa</taxon>
        <taxon>Ecdysozoa</taxon>
        <taxon>Arthropoda</taxon>
        <taxon>Hexapoda</taxon>
        <taxon>Insecta</taxon>
        <taxon>Pterygota</taxon>
        <taxon>Neoptera</taxon>
        <taxon>Paraneoptera</taxon>
        <taxon>Hemiptera</taxon>
        <taxon>Sternorrhyncha</taxon>
        <taxon>Aphidomorpha</taxon>
        <taxon>Aphidoidea</taxon>
        <taxon>Aphididae</taxon>
        <taxon>Macrosiphini</taxon>
        <taxon>Macrosiphum</taxon>
    </lineage>
</organism>